<feature type="region of interest" description="Disordered" evidence="1">
    <location>
        <begin position="1"/>
        <end position="84"/>
    </location>
</feature>
<feature type="compositionally biased region" description="Acidic residues" evidence="1">
    <location>
        <begin position="72"/>
        <end position="81"/>
    </location>
</feature>
<evidence type="ECO:0000313" key="2">
    <source>
        <dbReference type="EMBL" id="UYL95557.1"/>
    </source>
</evidence>
<proteinExistence type="predicted"/>
<organism evidence="2">
    <name type="scientific">Guyuan Rhabd tick virus 1</name>
    <dbReference type="NCBI Taxonomy" id="2972323"/>
    <lineage>
        <taxon>Viruses</taxon>
        <taxon>Riboviria</taxon>
        <taxon>Orthornavirae</taxon>
        <taxon>Negarnaviricota</taxon>
        <taxon>Haploviricotina</taxon>
        <taxon>Monjiviricetes</taxon>
        <taxon>Mononegavirales</taxon>
        <taxon>Rhabdoviridae</taxon>
        <taxon>Alpharhabdovirinae</taxon>
        <taxon>Alpharicinrhavirus</taxon>
        <taxon>Alpharicinrhavirus ningxia</taxon>
    </lineage>
</organism>
<reference evidence="2" key="1">
    <citation type="submission" date="2022-05" db="EMBL/GenBank/DDBJ databases">
        <authorList>
            <person name="Cao W."/>
            <person name="Jia N."/>
            <person name="Lam T.T.-Y."/>
            <person name="Ni X."/>
            <person name="Liu J."/>
        </authorList>
    </citation>
    <scope>NUCLEOTIDE SEQUENCE</scope>
    <source>
        <strain evidence="2">TIGMIC 3</strain>
    </source>
</reference>
<feature type="compositionally biased region" description="Low complexity" evidence="1">
    <location>
        <begin position="1"/>
        <end position="17"/>
    </location>
</feature>
<name>A0A9E8AA78_9RHAB</name>
<accession>A0A9E8AA78</accession>
<sequence>MWKKLSFSSFKESLGLGQESLAEPEEDGYGTVPPTKKPSTLKALFRSKKRSQEGATGGSSGTHPLWQNPFEDLPESWDDETVPSAPVPSVGKVVLDLVSRLEILAPRQMTPRSIAEMSQNFPPVYRGDYKSRRLCFLMMGHHVTNLTPLPQELRGFRYLSEVKECILFGGSPGSLPPEEPHHFRDAYQWRFKGDIYEWSFSMEAYPTVMSGKPLHEVISTKSLPVLKALGLTTTFRKDLGVLEVTGP</sequence>
<dbReference type="EMBL" id="ON746521">
    <property type="protein sequence ID" value="UYL95557.1"/>
    <property type="molecule type" value="Viral_cRNA"/>
</dbReference>
<protein>
    <submittedName>
        <fullName evidence="2">Matrix protein</fullName>
    </submittedName>
</protein>
<evidence type="ECO:0000256" key="1">
    <source>
        <dbReference type="SAM" id="MobiDB-lite"/>
    </source>
</evidence>